<protein>
    <submittedName>
        <fullName evidence="1">Uncharacterized protein</fullName>
    </submittedName>
</protein>
<reference evidence="1 2" key="1">
    <citation type="journal article" date="2017" name="Lancet Infect. Dis.">
        <title>Global outbreak of severe Mycobacterium chimaera disease after cardiac surgery: a molecular epidemiological study.</title>
        <authorList>
            <person name="van Ingen J."/>
            <person name="Kohl T."/>
            <person name="Kranzer K."/>
            <person name="Hasse B."/>
            <person name="Keller P."/>
            <person name="Szafranska A."/>
            <person name="Hillemann D."/>
            <person name="Chand M."/>
            <person name="Schreiber P."/>
            <person name="Sommerstein R."/>
            <person name="Berger C."/>
            <person name="Genoni M."/>
            <person name="Ruegg C."/>
            <person name="Troillet N."/>
            <person name="Widmer A.F."/>
            <person name="Becker S.L."/>
            <person name="Herrmann M."/>
            <person name="Eckmanns T."/>
            <person name="Haller S."/>
            <person name="Hoeller C."/>
            <person name="Debast S.B."/>
            <person name="Wolfhagen M.J."/>
            <person name="Hopman J."/>
            <person name="Kluytmans J."/>
            <person name="Langelaar M."/>
            <person name="Notermans D.W."/>
            <person name="ten Oever J."/>
            <person name="van den Barselaar P."/>
            <person name="Vonk A.B.A."/>
            <person name="Vos M.C."/>
            <person name="Ahmed N."/>
            <person name="Brown T."/>
            <person name="Crook D."/>
            <person name="Lamagni T."/>
            <person name="Phin N."/>
            <person name="Smith E.G."/>
            <person name="Zambon M."/>
            <person name="Serr A."/>
            <person name="Goetting T."/>
            <person name="Ebner W."/>
            <person name="Thuermer A."/>
            <person name="Utpatel C."/>
            <person name="Sproer C."/>
            <person name="Bunk B."/>
            <person name="Nubel U."/>
            <person name="Bloemberg G."/>
            <person name="Bottger E."/>
            <person name="Niemann S."/>
            <person name="Wagner D."/>
            <person name="Sax H."/>
        </authorList>
    </citation>
    <scope>NUCLEOTIDE SEQUENCE [LARGE SCALE GENOMIC DNA]</scope>
    <source>
        <strain evidence="1 2">ZUERICH-2</strain>
    </source>
</reference>
<sequence>MDDMDKPVLTENELWEYLHCEQGLPVTRRSIKHAVLRREIVPTRLGNCNFFSRRDGLDWIVSRKQTGTYRAKSGAVQ</sequence>
<evidence type="ECO:0000313" key="1">
    <source>
        <dbReference type="EMBL" id="ASL14687.1"/>
    </source>
</evidence>
<dbReference type="EMBL" id="CP015267">
    <property type="protein sequence ID" value="ASL14687.1"/>
    <property type="molecule type" value="Genomic_DNA"/>
</dbReference>
<name>A0A1Y0TGT8_MYCIT</name>
<dbReference type="Proteomes" id="UP000198286">
    <property type="component" value="Chromosome"/>
</dbReference>
<evidence type="ECO:0000313" key="2">
    <source>
        <dbReference type="Proteomes" id="UP000198286"/>
    </source>
</evidence>
<accession>A0A1Y0TGT8</accession>
<organism evidence="1 2">
    <name type="scientific">Mycobacterium intracellulare subsp. chimaera</name>
    <dbReference type="NCBI Taxonomy" id="222805"/>
    <lineage>
        <taxon>Bacteria</taxon>
        <taxon>Bacillati</taxon>
        <taxon>Actinomycetota</taxon>
        <taxon>Actinomycetes</taxon>
        <taxon>Mycobacteriales</taxon>
        <taxon>Mycobacteriaceae</taxon>
        <taxon>Mycobacterium</taxon>
        <taxon>Mycobacterium avium complex (MAC)</taxon>
    </lineage>
</organism>
<gene>
    <name evidence="1" type="ORF">MYCOZU2_02273</name>
</gene>
<proteinExistence type="predicted"/>
<dbReference type="AlphaFoldDB" id="A0A1Y0TGT8"/>